<feature type="domain" description="WLM" evidence="2">
    <location>
        <begin position="119"/>
        <end position="317"/>
    </location>
</feature>
<dbReference type="Gene3D" id="1.20.58.2190">
    <property type="match status" value="1"/>
</dbReference>
<feature type="compositionally biased region" description="Low complexity" evidence="1">
    <location>
        <begin position="326"/>
        <end position="336"/>
    </location>
</feature>
<evidence type="ECO:0000259" key="2">
    <source>
        <dbReference type="PROSITE" id="PS51397"/>
    </source>
</evidence>
<sequence length="611" mass="66519">MPFILHVTFRREEFTLSLDDGDPSLGEVGAAIAHRSGMPLETLKLLVTGRRGPPVQPAAMKGMRSSEAGLRSGAKAMLISSNLQDVQSVISARDLPGVRGFEEEVEREALRRRRNAGVVGPPGGRYTFSSYSVLEDKQLIPSQSLALKLLYRLASDPGIVGIMNKHRWSVGLLSEMPPEGKVGISRMCILGYNVNKGQEISLRLRTDDLKGFRKYLKIRETLVHELAHMVWSEHDNNFKSLNSQLLRECDEFNRQSQSGHVLGGWEIQRQDSEDMEQWQTEYPETVSQVGHTLGGSLVTIVADPRAAARDAALKRLQAAGPVPKGSEQASSSASQEYGNKVAQEDGMEAVELERFEHHDPQTADDEDRMTKLGSLDLGEGGLGPDDHCCRSHPAPSPSGVADVASNADVRQEVKADQHNDAEPGSPRGATVVAASDWEQTLANNVDSQQGGMPDECPNLENASSRGVTAQAAGQLVEPSSSHFSDDQMQDVASTEDPAVERYKRAEAALDRLLSLPGGGDSLVALQTMEVILRNALGSPAEEKYRRLRCRNPTIYSRVVRHPAAVDLLGVAGFQREEGGDPVLRLRNNDPGVLWLTLSVVQEGLQRIGNAS</sequence>
<dbReference type="Pfam" id="PF08325">
    <property type="entry name" value="WLM"/>
    <property type="match status" value="1"/>
</dbReference>
<dbReference type="InterPro" id="IPR013536">
    <property type="entry name" value="WLM_dom"/>
</dbReference>
<dbReference type="Proteomes" id="UP000708148">
    <property type="component" value="Unassembled WGS sequence"/>
</dbReference>
<evidence type="ECO:0000256" key="1">
    <source>
        <dbReference type="SAM" id="MobiDB-lite"/>
    </source>
</evidence>
<dbReference type="Pfam" id="PF09409">
    <property type="entry name" value="PUB"/>
    <property type="match status" value="1"/>
</dbReference>
<keyword evidence="4" id="KW-1185">Reference proteome</keyword>
<feature type="compositionally biased region" description="Basic and acidic residues" evidence="1">
    <location>
        <begin position="410"/>
        <end position="421"/>
    </location>
</feature>
<evidence type="ECO:0000313" key="3">
    <source>
        <dbReference type="EMBL" id="CAD7698263.1"/>
    </source>
</evidence>
<reference evidence="3" key="1">
    <citation type="submission" date="2020-12" db="EMBL/GenBank/DDBJ databases">
        <authorList>
            <person name="Iha C."/>
        </authorList>
    </citation>
    <scope>NUCLEOTIDE SEQUENCE</scope>
</reference>
<dbReference type="PROSITE" id="PS51397">
    <property type="entry name" value="WLM"/>
    <property type="match status" value="1"/>
</dbReference>
<dbReference type="PANTHER" id="PTHR47796">
    <property type="entry name" value="ZINC METALLOPROTEINASE-LIKE PROTEIN"/>
    <property type="match status" value="1"/>
</dbReference>
<accession>A0A8S1ITC2</accession>
<feature type="region of interest" description="Disordered" evidence="1">
    <location>
        <begin position="358"/>
        <end position="405"/>
    </location>
</feature>
<dbReference type="SUPFAM" id="SSF143503">
    <property type="entry name" value="PUG domain-like"/>
    <property type="match status" value="1"/>
</dbReference>
<proteinExistence type="predicted"/>
<evidence type="ECO:0000313" key="4">
    <source>
        <dbReference type="Proteomes" id="UP000708148"/>
    </source>
</evidence>
<name>A0A8S1ITC2_9CHLO</name>
<protein>
    <recommendedName>
        <fullName evidence="2">WLM domain-containing protein</fullName>
    </recommendedName>
</protein>
<organism evidence="3 4">
    <name type="scientific">Ostreobium quekettii</name>
    <dbReference type="NCBI Taxonomy" id="121088"/>
    <lineage>
        <taxon>Eukaryota</taxon>
        <taxon>Viridiplantae</taxon>
        <taxon>Chlorophyta</taxon>
        <taxon>core chlorophytes</taxon>
        <taxon>Ulvophyceae</taxon>
        <taxon>TCBD clade</taxon>
        <taxon>Bryopsidales</taxon>
        <taxon>Ostreobineae</taxon>
        <taxon>Ostreobiaceae</taxon>
        <taxon>Ostreobium</taxon>
    </lineage>
</organism>
<dbReference type="EMBL" id="CAJHUC010000797">
    <property type="protein sequence ID" value="CAD7698263.1"/>
    <property type="molecule type" value="Genomic_DNA"/>
</dbReference>
<dbReference type="PANTHER" id="PTHR47796:SF1">
    <property type="entry name" value="OS08G0500800 PROTEIN"/>
    <property type="match status" value="1"/>
</dbReference>
<feature type="region of interest" description="Disordered" evidence="1">
    <location>
        <begin position="318"/>
        <end position="342"/>
    </location>
</feature>
<dbReference type="InterPro" id="IPR018997">
    <property type="entry name" value="PUB_domain"/>
</dbReference>
<comment type="caution">
    <text evidence="3">The sequence shown here is derived from an EMBL/GenBank/DDBJ whole genome shotgun (WGS) entry which is preliminary data.</text>
</comment>
<gene>
    <name evidence="3" type="ORF">OSTQU699_LOCUS3624</name>
</gene>
<dbReference type="AlphaFoldDB" id="A0A8S1ITC2"/>
<feature type="region of interest" description="Disordered" evidence="1">
    <location>
        <begin position="410"/>
        <end position="429"/>
    </location>
</feature>
<dbReference type="OrthoDB" id="49605at2759"/>
<dbReference type="InterPro" id="IPR036339">
    <property type="entry name" value="PUB-like_dom_sf"/>
</dbReference>